<feature type="compositionally biased region" description="Pro residues" evidence="1">
    <location>
        <begin position="108"/>
        <end position="140"/>
    </location>
</feature>
<feature type="compositionally biased region" description="Basic and acidic residues" evidence="1">
    <location>
        <begin position="85"/>
        <end position="100"/>
    </location>
</feature>
<dbReference type="PRINTS" id="PR01217">
    <property type="entry name" value="PRICHEXTENSN"/>
</dbReference>
<reference evidence="3 4" key="1">
    <citation type="journal article" date="2021" name="Environ. Microbiol.">
        <title>Gene family expansions and transcriptome signatures uncover fungal adaptations to wood decay.</title>
        <authorList>
            <person name="Hage H."/>
            <person name="Miyauchi S."/>
            <person name="Viragh M."/>
            <person name="Drula E."/>
            <person name="Min B."/>
            <person name="Chaduli D."/>
            <person name="Navarro D."/>
            <person name="Favel A."/>
            <person name="Norest M."/>
            <person name="Lesage-Meessen L."/>
            <person name="Balint B."/>
            <person name="Merenyi Z."/>
            <person name="de Eugenio L."/>
            <person name="Morin E."/>
            <person name="Martinez A.T."/>
            <person name="Baldrian P."/>
            <person name="Stursova M."/>
            <person name="Martinez M.J."/>
            <person name="Novotny C."/>
            <person name="Magnuson J.K."/>
            <person name="Spatafora J.W."/>
            <person name="Maurice S."/>
            <person name="Pangilinan J."/>
            <person name="Andreopoulos W."/>
            <person name="LaButti K."/>
            <person name="Hundley H."/>
            <person name="Na H."/>
            <person name="Kuo A."/>
            <person name="Barry K."/>
            <person name="Lipzen A."/>
            <person name="Henrissat B."/>
            <person name="Riley R."/>
            <person name="Ahrendt S."/>
            <person name="Nagy L.G."/>
            <person name="Grigoriev I.V."/>
            <person name="Martin F."/>
            <person name="Rosso M.N."/>
        </authorList>
    </citation>
    <scope>NUCLEOTIDE SEQUENCE [LARGE SCALE GENOMIC DNA]</scope>
    <source>
        <strain evidence="3 4">CIRM-BRFM 1785</strain>
    </source>
</reference>
<feature type="region of interest" description="Disordered" evidence="1">
    <location>
        <begin position="28"/>
        <end position="145"/>
    </location>
</feature>
<keyword evidence="4" id="KW-1185">Reference proteome</keyword>
<evidence type="ECO:0000313" key="3">
    <source>
        <dbReference type="EMBL" id="KAH9843076.1"/>
    </source>
</evidence>
<feature type="compositionally biased region" description="Basic and acidic residues" evidence="1">
    <location>
        <begin position="37"/>
        <end position="56"/>
    </location>
</feature>
<evidence type="ECO:0000313" key="4">
    <source>
        <dbReference type="Proteomes" id="UP000814176"/>
    </source>
</evidence>
<proteinExistence type="predicted"/>
<dbReference type="EMBL" id="JADCUA010000002">
    <property type="protein sequence ID" value="KAH9843076.1"/>
    <property type="molecule type" value="Genomic_DNA"/>
</dbReference>
<dbReference type="RefSeq" id="XP_047784123.1">
    <property type="nucleotide sequence ID" value="XM_047917181.1"/>
</dbReference>
<feature type="chain" id="PRO_5046463303" evidence="2">
    <location>
        <begin position="22"/>
        <end position="176"/>
    </location>
</feature>
<dbReference type="Proteomes" id="UP000814176">
    <property type="component" value="Unassembled WGS sequence"/>
</dbReference>
<sequence>MRYPALASAALLATTAGTTLALQVTSRSTQDALITERGYHDDLVSRDLEVRTLEARRRNKPPPPPPPPPPNTPTGTNGRRRGRRPRDYHEIVERGLDARGHPKRPPLRRPPPYTPRPRPFTPPPSPPPSPPMPHPPPPNIPGRHHRRRNDYEWVVRELDFDDGELLERSWEIDELD</sequence>
<organism evidence="3 4">
    <name type="scientific">Rhodofomes roseus</name>
    <dbReference type="NCBI Taxonomy" id="34475"/>
    <lineage>
        <taxon>Eukaryota</taxon>
        <taxon>Fungi</taxon>
        <taxon>Dikarya</taxon>
        <taxon>Basidiomycota</taxon>
        <taxon>Agaricomycotina</taxon>
        <taxon>Agaricomycetes</taxon>
        <taxon>Polyporales</taxon>
        <taxon>Rhodofomes</taxon>
    </lineage>
</organism>
<dbReference type="GeneID" id="71997913"/>
<evidence type="ECO:0000256" key="2">
    <source>
        <dbReference type="SAM" id="SignalP"/>
    </source>
</evidence>
<keyword evidence="2" id="KW-0732">Signal</keyword>
<accession>A0ABQ8KW78</accession>
<comment type="caution">
    <text evidence="3">The sequence shown here is derived from an EMBL/GenBank/DDBJ whole genome shotgun (WGS) entry which is preliminary data.</text>
</comment>
<feature type="signal peptide" evidence="2">
    <location>
        <begin position="1"/>
        <end position="21"/>
    </location>
</feature>
<feature type="compositionally biased region" description="Pro residues" evidence="1">
    <location>
        <begin position="61"/>
        <end position="72"/>
    </location>
</feature>
<gene>
    <name evidence="3" type="ORF">C8Q71DRAFT_234182</name>
</gene>
<evidence type="ECO:0000256" key="1">
    <source>
        <dbReference type="SAM" id="MobiDB-lite"/>
    </source>
</evidence>
<name>A0ABQ8KW78_9APHY</name>
<protein>
    <submittedName>
        <fullName evidence="3">Uncharacterized protein</fullName>
    </submittedName>
</protein>